<feature type="compositionally biased region" description="Polar residues" evidence="1">
    <location>
        <begin position="79"/>
        <end position="92"/>
    </location>
</feature>
<feature type="region of interest" description="Disordered" evidence="1">
    <location>
        <begin position="1"/>
        <end position="153"/>
    </location>
</feature>
<protein>
    <submittedName>
        <fullName evidence="2">Uncharacterized protein</fullName>
    </submittedName>
</protein>
<feature type="compositionally biased region" description="Basic and acidic residues" evidence="1">
    <location>
        <begin position="203"/>
        <end position="217"/>
    </location>
</feature>
<feature type="compositionally biased region" description="Polar residues" evidence="1">
    <location>
        <begin position="316"/>
        <end position="327"/>
    </location>
</feature>
<keyword evidence="3" id="KW-1185">Reference proteome</keyword>
<reference evidence="2" key="1">
    <citation type="submission" date="2013-11" db="EMBL/GenBank/DDBJ databases">
        <title>Genome sequence of the fusiform rust pathogen reveals effectors for host alternation and coevolution with pine.</title>
        <authorList>
            <consortium name="DOE Joint Genome Institute"/>
            <person name="Smith K."/>
            <person name="Pendleton A."/>
            <person name="Kubisiak T."/>
            <person name="Anderson C."/>
            <person name="Salamov A."/>
            <person name="Aerts A."/>
            <person name="Riley R."/>
            <person name="Clum A."/>
            <person name="Lindquist E."/>
            <person name="Ence D."/>
            <person name="Campbell M."/>
            <person name="Kronenberg Z."/>
            <person name="Feau N."/>
            <person name="Dhillon B."/>
            <person name="Hamelin R."/>
            <person name="Burleigh J."/>
            <person name="Smith J."/>
            <person name="Yandell M."/>
            <person name="Nelson C."/>
            <person name="Grigoriev I."/>
            <person name="Davis J."/>
        </authorList>
    </citation>
    <scope>NUCLEOTIDE SEQUENCE</scope>
    <source>
        <strain evidence="2">G11</strain>
    </source>
</reference>
<feature type="compositionally biased region" description="Basic and acidic residues" evidence="1">
    <location>
        <begin position="302"/>
        <end position="315"/>
    </location>
</feature>
<sequence>MNPNAYSRDERHHSTQPTREPIPSRRPRATGAETGPSKRHDQPYGGPSKPPTSLIPPVPAGWSANIKTGIGPEPGPSGDATSVQRTTTSARSRYSLRRTPAPRGVQSPSTVLPGSWIPTPGRRPTSATTSLLRRSGALRPTESSGPRQLTGKLIGTSLQSELVVKDQTLAQLTPLPPSTAGSHEPATSPSSSPSTGPRGSDSSTRDQTRPSLHDLGKPDPTTSPRKSRRRSPSSELRFNDRGKKGLELHHQDIERTGRTSPIRSPSMDARRTSLVTMGTQPVRILSQDRRTGSRNYSKRLPSKNERSIPTEECSRTRSPSVINQQGLQKEKQRNDVSQEQSQQCHCGQDARTRSPEPSRSNERLARIVANEVKVRVHGAVQDIMNIFADDFYNIINTLKDRINPLSDLHNGLETMFANFELDIVGFNENLSSFESNISSLLSDVKQVIHEKENVFSHPCCYNDKLNKNLSSPSFLHDKGKTHVEMNMSCDCDVKLARIPSPRLK</sequence>
<dbReference type="Proteomes" id="UP000886653">
    <property type="component" value="Unassembled WGS sequence"/>
</dbReference>
<proteinExistence type="predicted"/>
<feature type="compositionally biased region" description="Pro residues" evidence="1">
    <location>
        <begin position="48"/>
        <end position="59"/>
    </location>
</feature>
<feature type="region of interest" description="Disordered" evidence="1">
    <location>
        <begin position="168"/>
        <end position="361"/>
    </location>
</feature>
<name>A0A9P6NAN6_9BASI</name>
<evidence type="ECO:0000313" key="3">
    <source>
        <dbReference type="Proteomes" id="UP000886653"/>
    </source>
</evidence>
<feature type="compositionally biased region" description="Basic and acidic residues" evidence="1">
    <location>
        <begin position="237"/>
        <end position="257"/>
    </location>
</feature>
<evidence type="ECO:0000256" key="1">
    <source>
        <dbReference type="SAM" id="MobiDB-lite"/>
    </source>
</evidence>
<feature type="compositionally biased region" description="Basic and acidic residues" evidence="1">
    <location>
        <begin position="348"/>
        <end position="361"/>
    </location>
</feature>
<dbReference type="AlphaFoldDB" id="A0A9P6NAN6"/>
<feature type="compositionally biased region" description="Low complexity" evidence="1">
    <location>
        <begin position="187"/>
        <end position="202"/>
    </location>
</feature>
<evidence type="ECO:0000313" key="2">
    <source>
        <dbReference type="EMBL" id="KAG0142453.1"/>
    </source>
</evidence>
<organism evidence="2 3">
    <name type="scientific">Cronartium quercuum f. sp. fusiforme G11</name>
    <dbReference type="NCBI Taxonomy" id="708437"/>
    <lineage>
        <taxon>Eukaryota</taxon>
        <taxon>Fungi</taxon>
        <taxon>Dikarya</taxon>
        <taxon>Basidiomycota</taxon>
        <taxon>Pucciniomycotina</taxon>
        <taxon>Pucciniomycetes</taxon>
        <taxon>Pucciniales</taxon>
        <taxon>Coleosporiaceae</taxon>
        <taxon>Cronartium</taxon>
    </lineage>
</organism>
<gene>
    <name evidence="2" type="ORF">CROQUDRAFT_135572</name>
</gene>
<dbReference type="EMBL" id="MU167348">
    <property type="protein sequence ID" value="KAG0142453.1"/>
    <property type="molecule type" value="Genomic_DNA"/>
</dbReference>
<comment type="caution">
    <text evidence="2">The sequence shown here is derived from an EMBL/GenBank/DDBJ whole genome shotgun (WGS) entry which is preliminary data.</text>
</comment>
<accession>A0A9P6NAN6</accession>